<dbReference type="Pfam" id="PF00126">
    <property type="entry name" value="HTH_1"/>
    <property type="match status" value="1"/>
</dbReference>
<dbReference type="PANTHER" id="PTHR30537">
    <property type="entry name" value="HTH-TYPE TRANSCRIPTIONAL REGULATOR"/>
    <property type="match status" value="1"/>
</dbReference>
<dbReference type="AlphaFoldDB" id="A0A023D8T3"/>
<dbReference type="InterPro" id="IPR000847">
    <property type="entry name" value="LysR_HTH_N"/>
</dbReference>
<name>A0A023D8T3_ACIMT</name>
<feature type="domain" description="HTH lysR-type" evidence="5">
    <location>
        <begin position="1"/>
        <end position="59"/>
    </location>
</feature>
<dbReference type="InterPro" id="IPR036390">
    <property type="entry name" value="WH_DNA-bd_sf"/>
</dbReference>
<dbReference type="SUPFAM" id="SSF46785">
    <property type="entry name" value="Winged helix' DNA-binding domain"/>
    <property type="match status" value="1"/>
</dbReference>
<keyword evidence="7" id="KW-1185">Reference proteome</keyword>
<dbReference type="OrthoDB" id="9812435at2"/>
<evidence type="ECO:0000259" key="5">
    <source>
        <dbReference type="PROSITE" id="PS50931"/>
    </source>
</evidence>
<organism evidence="6 7">
    <name type="scientific">Acidomonas methanolica NBRC 104435</name>
    <dbReference type="NCBI Taxonomy" id="1231351"/>
    <lineage>
        <taxon>Bacteria</taxon>
        <taxon>Pseudomonadati</taxon>
        <taxon>Pseudomonadota</taxon>
        <taxon>Alphaproteobacteria</taxon>
        <taxon>Acetobacterales</taxon>
        <taxon>Acetobacteraceae</taxon>
        <taxon>Acidomonas</taxon>
    </lineage>
</organism>
<dbReference type="PROSITE" id="PS50931">
    <property type="entry name" value="HTH_LYSR"/>
    <property type="match status" value="1"/>
</dbReference>
<keyword evidence="4" id="KW-0804">Transcription</keyword>
<proteinExistence type="inferred from homology"/>
<reference evidence="6 7" key="2">
    <citation type="journal article" date="2014" name="FEMS Microbiol. Lett.">
        <title>Draft genomic DNA sequence of the facultatively methylotrophic bacterium Acidomonas methanolica type strain MB58.</title>
        <authorList>
            <person name="Higashiura N."/>
            <person name="Hadano H."/>
            <person name="Hirakawa H."/>
            <person name="Matsutani M."/>
            <person name="Takabe S."/>
            <person name="Matsushita K."/>
            <person name="Azuma Y."/>
        </authorList>
    </citation>
    <scope>NUCLEOTIDE SEQUENCE [LARGE SCALE GENOMIC DNA]</scope>
    <source>
        <strain evidence="6 7">MB58</strain>
    </source>
</reference>
<dbReference type="FunFam" id="3.40.190.290:FF:000001">
    <property type="entry name" value="Transcriptional regulator, LysR family"/>
    <property type="match status" value="1"/>
</dbReference>
<dbReference type="InterPro" id="IPR036388">
    <property type="entry name" value="WH-like_DNA-bd_sf"/>
</dbReference>
<dbReference type="GO" id="GO:0043565">
    <property type="term" value="F:sequence-specific DNA binding"/>
    <property type="evidence" value="ECO:0007669"/>
    <property type="project" value="TreeGrafter"/>
</dbReference>
<dbReference type="GO" id="GO:0006351">
    <property type="term" value="P:DNA-templated transcription"/>
    <property type="evidence" value="ECO:0007669"/>
    <property type="project" value="TreeGrafter"/>
</dbReference>
<dbReference type="SUPFAM" id="SSF53850">
    <property type="entry name" value="Periplasmic binding protein-like II"/>
    <property type="match status" value="1"/>
</dbReference>
<evidence type="ECO:0000256" key="3">
    <source>
        <dbReference type="ARBA" id="ARBA00023125"/>
    </source>
</evidence>
<dbReference type="RefSeq" id="WP_081797908.1">
    <property type="nucleotide sequence ID" value="NZ_BAND01000180.1"/>
</dbReference>
<evidence type="ECO:0000313" key="6">
    <source>
        <dbReference type="EMBL" id="GAJ30582.1"/>
    </source>
</evidence>
<reference evidence="7" key="1">
    <citation type="journal article" date="2014" name="FEMS Microbiol. Lett.">
        <title>Draft Genomic DNA Sequence of the Facultatively Methylotrophic Bacterium Acidomonas methanolica type strain MB58.</title>
        <authorList>
            <person name="Higashiura N."/>
            <person name="Hadano H."/>
            <person name="Hirakawa H."/>
            <person name="Matsutani M."/>
            <person name="Takabe S."/>
            <person name="Matsushita K."/>
            <person name="Azuma Y."/>
        </authorList>
    </citation>
    <scope>NUCLEOTIDE SEQUENCE [LARGE SCALE GENOMIC DNA]</scope>
    <source>
        <strain evidence="7">MB58</strain>
    </source>
</reference>
<gene>
    <name evidence="6" type="ORF">Amme_194_001</name>
</gene>
<dbReference type="PANTHER" id="PTHR30537:SF72">
    <property type="entry name" value="LYSR FAMILY TRANSCRIPTIONAL REGULATOR"/>
    <property type="match status" value="1"/>
</dbReference>
<dbReference type="Pfam" id="PF03466">
    <property type="entry name" value="LysR_substrate"/>
    <property type="match status" value="1"/>
</dbReference>
<dbReference type="Proteomes" id="UP000019760">
    <property type="component" value="Unassembled WGS sequence"/>
</dbReference>
<evidence type="ECO:0000256" key="2">
    <source>
        <dbReference type="ARBA" id="ARBA00023015"/>
    </source>
</evidence>
<keyword evidence="2" id="KW-0805">Transcription regulation</keyword>
<evidence type="ECO:0000256" key="4">
    <source>
        <dbReference type="ARBA" id="ARBA00023163"/>
    </source>
</evidence>
<dbReference type="InterPro" id="IPR005119">
    <property type="entry name" value="LysR_subst-bd"/>
</dbReference>
<dbReference type="FunFam" id="1.10.10.10:FF:000001">
    <property type="entry name" value="LysR family transcriptional regulator"/>
    <property type="match status" value="1"/>
</dbReference>
<dbReference type="InterPro" id="IPR058163">
    <property type="entry name" value="LysR-type_TF_proteobact-type"/>
</dbReference>
<dbReference type="Gene3D" id="1.10.10.10">
    <property type="entry name" value="Winged helix-like DNA-binding domain superfamily/Winged helix DNA-binding domain"/>
    <property type="match status" value="1"/>
</dbReference>
<protein>
    <submittedName>
        <fullName evidence="6">Transcriptional regulator LysR</fullName>
    </submittedName>
</protein>
<evidence type="ECO:0000313" key="7">
    <source>
        <dbReference type="Proteomes" id="UP000019760"/>
    </source>
</evidence>
<dbReference type="EMBL" id="BAND01000180">
    <property type="protein sequence ID" value="GAJ30582.1"/>
    <property type="molecule type" value="Genomic_DNA"/>
</dbReference>
<dbReference type="GO" id="GO:0003700">
    <property type="term" value="F:DNA-binding transcription factor activity"/>
    <property type="evidence" value="ECO:0007669"/>
    <property type="project" value="InterPro"/>
</dbReference>
<accession>A0A023D8T3</accession>
<dbReference type="CDD" id="cd08472">
    <property type="entry name" value="PBP2_CrgA_like_3"/>
    <property type="match status" value="1"/>
</dbReference>
<dbReference type="Gene3D" id="3.40.190.290">
    <property type="match status" value="1"/>
</dbReference>
<keyword evidence="3" id="KW-0238">DNA-binding</keyword>
<comment type="caution">
    <text evidence="6">The sequence shown here is derived from an EMBL/GenBank/DDBJ whole genome shotgun (WGS) entry which is preliminary data.</text>
</comment>
<sequence length="322" mass="35261">MDRLDLFRIFTRVVETTSFTRAAASLNLPRSTVSTAIRDLEFRLGTRLLARTTRHVVPTTDGTTFYAQCLRLIADVEEVEGLFRRDGMALHGVVRVDLPGRLGRLVVAPALPDFLDRHPGLEIELGMTDRAINLVEEGADCVVRVGVVQQAGLIARPLPELPVLSVASPAYLARHGVPRVPDDLRAHQAVHYASPSSGRVEPWEWTENAVTQTLDLPGRVTVNSAEGLIACCLAGIGMVQIPAYDAAPLIREGALVEILPDYRPEPLPVTLLYPHRRLLAPRVRSFADWLHRLLLHATGSGAPSDTIPTRQHAGRMLGVFDG</sequence>
<comment type="similarity">
    <text evidence="1">Belongs to the LysR transcriptional regulatory family.</text>
</comment>
<evidence type="ECO:0000256" key="1">
    <source>
        <dbReference type="ARBA" id="ARBA00009437"/>
    </source>
</evidence>